<evidence type="ECO:0000256" key="1">
    <source>
        <dbReference type="SAM" id="MobiDB-lite"/>
    </source>
</evidence>
<dbReference type="PANTHER" id="PTHR14969">
    <property type="entry name" value="SPHINGOSINE-1-PHOSPHATE PHOSPHOHYDROLASE"/>
    <property type="match status" value="1"/>
</dbReference>
<feature type="transmembrane region" description="Helical" evidence="2">
    <location>
        <begin position="54"/>
        <end position="79"/>
    </location>
</feature>
<protein>
    <submittedName>
        <fullName evidence="5">Phosphatase PAP2 family protein</fullName>
    </submittedName>
</protein>
<sequence>MAQRTTRTRRPASRESGTPPEPRTPAGPPRPGGPRTPRRLRAFLSRHSGPDAHFGVRLALTVTATAVVTVPFVLALVLVESRWAPLYRLDRDTAESLHRAALENPGRVRLLDLLTGVVWDPVTLRLLVAAVVVWLLTRRAWRLAAWAAVTATAGGLIGLLAKTAVERARPHLPDPVAHAPGYSFPSGHAMTATTTCAILLLILLPLVPRAWRALPWALAVVTVLGVSYTRVALGVHWVSDVVGGWLLGIGVVTATTLVFEAWRADIGRRRTAAGEGLEPEIRTAHPEPPLDTSTRPDPTTPDRPTTPDGADPAAGTGAGPGAR</sequence>
<evidence type="ECO:0000313" key="5">
    <source>
        <dbReference type="EMBL" id="QEU82059.1"/>
    </source>
</evidence>
<feature type="transmembrane region" description="Helical" evidence="2">
    <location>
        <begin position="244"/>
        <end position="262"/>
    </location>
</feature>
<feature type="region of interest" description="Disordered" evidence="1">
    <location>
        <begin position="273"/>
        <end position="323"/>
    </location>
</feature>
<feature type="transmembrane region" description="Helical" evidence="2">
    <location>
        <begin position="185"/>
        <end position="204"/>
    </location>
</feature>
<feature type="transmembrane region" description="Helical" evidence="2">
    <location>
        <begin position="143"/>
        <end position="165"/>
    </location>
</feature>
<evidence type="ECO:0000313" key="4">
    <source>
        <dbReference type="EMBL" id="GGZ72963.1"/>
    </source>
</evidence>
<dbReference type="InterPro" id="IPR036938">
    <property type="entry name" value="PAP2/HPO_sf"/>
</dbReference>
<name>A0A5P2UUQ1_9ACTN</name>
<feature type="transmembrane region" description="Helical" evidence="2">
    <location>
        <begin position="216"/>
        <end position="238"/>
    </location>
</feature>
<evidence type="ECO:0000259" key="3">
    <source>
        <dbReference type="SMART" id="SM00014"/>
    </source>
</evidence>
<dbReference type="KEGG" id="ssub:CP968_30680"/>
<dbReference type="SMART" id="SM00014">
    <property type="entry name" value="acidPPc"/>
    <property type="match status" value="1"/>
</dbReference>
<feature type="domain" description="Phosphatidic acid phosphatase type 2/haloperoxidase" evidence="3">
    <location>
        <begin position="144"/>
        <end position="256"/>
    </location>
</feature>
<accession>A0A5P2UUQ1</accession>
<reference evidence="4" key="1">
    <citation type="journal article" date="2014" name="Int. J. Syst. Evol. Microbiol.">
        <title>Complete genome sequence of Corynebacterium casei LMG S-19264T (=DSM 44701T), isolated from a smear-ripened cheese.</title>
        <authorList>
            <consortium name="US DOE Joint Genome Institute (JGI-PGF)"/>
            <person name="Walter F."/>
            <person name="Albersmeier A."/>
            <person name="Kalinowski J."/>
            <person name="Ruckert C."/>
        </authorList>
    </citation>
    <scope>NUCLEOTIDE SEQUENCE</scope>
    <source>
        <strain evidence="4">JCM 4834</strain>
    </source>
</reference>
<evidence type="ECO:0000313" key="6">
    <source>
        <dbReference type="Proteomes" id="UP000326831"/>
    </source>
</evidence>
<organism evidence="5 6">
    <name type="scientific">Streptomyces subrutilus</name>
    <dbReference type="NCBI Taxonomy" id="36818"/>
    <lineage>
        <taxon>Bacteria</taxon>
        <taxon>Bacillati</taxon>
        <taxon>Actinomycetota</taxon>
        <taxon>Actinomycetes</taxon>
        <taxon>Kitasatosporales</taxon>
        <taxon>Streptomycetaceae</taxon>
        <taxon>Streptomyces</taxon>
    </lineage>
</organism>
<keyword evidence="2" id="KW-0812">Transmembrane</keyword>
<evidence type="ECO:0000256" key="2">
    <source>
        <dbReference type="SAM" id="Phobius"/>
    </source>
</evidence>
<dbReference type="OrthoDB" id="5289372at2"/>
<feature type="compositionally biased region" description="Low complexity" evidence="1">
    <location>
        <begin position="290"/>
        <end position="315"/>
    </location>
</feature>
<keyword evidence="2" id="KW-1133">Transmembrane helix</keyword>
<reference evidence="4" key="3">
    <citation type="submission" date="2020-09" db="EMBL/GenBank/DDBJ databases">
        <authorList>
            <person name="Sun Q."/>
            <person name="Ohkuma M."/>
        </authorList>
    </citation>
    <scope>NUCLEOTIDE SEQUENCE</scope>
    <source>
        <strain evidence="4">JCM 4834</strain>
    </source>
</reference>
<dbReference type="EMBL" id="CP023701">
    <property type="protein sequence ID" value="QEU82059.1"/>
    <property type="molecule type" value="Genomic_DNA"/>
</dbReference>
<proteinExistence type="predicted"/>
<dbReference type="Proteomes" id="UP000634660">
    <property type="component" value="Unassembled WGS sequence"/>
</dbReference>
<dbReference type="EMBL" id="BMVX01000012">
    <property type="protein sequence ID" value="GGZ72963.1"/>
    <property type="molecule type" value="Genomic_DNA"/>
</dbReference>
<feature type="region of interest" description="Disordered" evidence="1">
    <location>
        <begin position="1"/>
        <end position="38"/>
    </location>
</feature>
<dbReference type="PANTHER" id="PTHR14969:SF13">
    <property type="entry name" value="AT30094P"/>
    <property type="match status" value="1"/>
</dbReference>
<keyword evidence="2" id="KW-0472">Membrane</keyword>
<dbReference type="AlphaFoldDB" id="A0A5P2UUQ1"/>
<dbReference type="RefSeq" id="WP_150521062.1">
    <property type="nucleotide sequence ID" value="NZ_BMVX01000012.1"/>
</dbReference>
<dbReference type="InterPro" id="IPR000326">
    <property type="entry name" value="PAP2/HPO"/>
</dbReference>
<feature type="compositionally biased region" description="Basic residues" evidence="1">
    <location>
        <begin position="1"/>
        <end position="11"/>
    </location>
</feature>
<reference evidence="5 6" key="2">
    <citation type="submission" date="2017-09" db="EMBL/GenBank/DDBJ databases">
        <authorList>
            <person name="Lee N."/>
            <person name="Cho B.-K."/>
        </authorList>
    </citation>
    <scope>NUCLEOTIDE SEQUENCE [LARGE SCALE GENOMIC DNA]</scope>
    <source>
        <strain evidence="5 6">ATCC 27467</strain>
    </source>
</reference>
<feature type="transmembrane region" description="Helical" evidence="2">
    <location>
        <begin position="117"/>
        <end position="136"/>
    </location>
</feature>
<dbReference type="Gene3D" id="1.20.144.10">
    <property type="entry name" value="Phosphatidic acid phosphatase type 2/haloperoxidase"/>
    <property type="match status" value="1"/>
</dbReference>
<dbReference type="Pfam" id="PF01569">
    <property type="entry name" value="PAP2"/>
    <property type="match status" value="1"/>
</dbReference>
<dbReference type="CDD" id="cd03392">
    <property type="entry name" value="PAP2_like_2"/>
    <property type="match status" value="1"/>
</dbReference>
<dbReference type="SUPFAM" id="SSF48317">
    <property type="entry name" value="Acid phosphatase/Vanadium-dependent haloperoxidase"/>
    <property type="match status" value="1"/>
</dbReference>
<keyword evidence="6" id="KW-1185">Reference proteome</keyword>
<gene>
    <name evidence="5" type="ORF">CP968_30680</name>
    <name evidence="4" type="ORF">GCM10010371_36160</name>
</gene>
<dbReference type="Proteomes" id="UP000326831">
    <property type="component" value="Chromosome"/>
</dbReference>
<feature type="compositionally biased region" description="Pro residues" evidence="1">
    <location>
        <begin position="19"/>
        <end position="34"/>
    </location>
</feature>